<gene>
    <name evidence="2" type="ORF">ACFFTP_22020</name>
</gene>
<dbReference type="EMBL" id="JBHMCT010000013">
    <property type="protein sequence ID" value="MFB9556856.1"/>
    <property type="molecule type" value="Genomic_DNA"/>
</dbReference>
<feature type="compositionally biased region" description="Pro residues" evidence="1">
    <location>
        <begin position="118"/>
        <end position="127"/>
    </location>
</feature>
<dbReference type="Proteomes" id="UP001589716">
    <property type="component" value="Unassembled WGS sequence"/>
</dbReference>
<name>A0ABV5QTQ7_9ACTN</name>
<proteinExistence type="predicted"/>
<keyword evidence="3" id="KW-1185">Reference proteome</keyword>
<reference evidence="2 3" key="1">
    <citation type="submission" date="2024-09" db="EMBL/GenBank/DDBJ databases">
        <authorList>
            <person name="Sun Q."/>
            <person name="Mori K."/>
        </authorList>
    </citation>
    <scope>NUCLEOTIDE SEQUENCE [LARGE SCALE GENOMIC DNA]</scope>
    <source>
        <strain evidence="2 3">JCM 4414</strain>
    </source>
</reference>
<organism evidence="2 3">
    <name type="scientific">Streptomyces roseoviridis</name>
    <dbReference type="NCBI Taxonomy" id="67361"/>
    <lineage>
        <taxon>Bacteria</taxon>
        <taxon>Bacillati</taxon>
        <taxon>Actinomycetota</taxon>
        <taxon>Actinomycetes</taxon>
        <taxon>Kitasatosporales</taxon>
        <taxon>Streptomycetaceae</taxon>
        <taxon>Streptomyces</taxon>
    </lineage>
</organism>
<feature type="region of interest" description="Disordered" evidence="1">
    <location>
        <begin position="44"/>
        <end position="67"/>
    </location>
</feature>
<evidence type="ECO:0000313" key="2">
    <source>
        <dbReference type="EMBL" id="MFB9556856.1"/>
    </source>
</evidence>
<dbReference type="RefSeq" id="WP_345484698.1">
    <property type="nucleotide sequence ID" value="NZ_BAAAWU010000001.1"/>
</dbReference>
<evidence type="ECO:0000313" key="3">
    <source>
        <dbReference type="Proteomes" id="UP001589716"/>
    </source>
</evidence>
<sequence>MNVADENNTDVEIYRKTGHPDRLHIVSRTGAPEELLAQLDASGLERRREETDGPVYTWHETPEGLSQKAQRQLATRTILPLLVAGYDVNIDPDEFDVTAWARVMQTHRVTQGGNAGPSQPPPPPAAGPPRSRR</sequence>
<comment type="caution">
    <text evidence="2">The sequence shown here is derived from an EMBL/GenBank/DDBJ whole genome shotgun (WGS) entry which is preliminary data.</text>
</comment>
<evidence type="ECO:0000256" key="1">
    <source>
        <dbReference type="SAM" id="MobiDB-lite"/>
    </source>
</evidence>
<feature type="region of interest" description="Disordered" evidence="1">
    <location>
        <begin position="108"/>
        <end position="133"/>
    </location>
</feature>
<accession>A0ABV5QTQ7</accession>
<protein>
    <submittedName>
        <fullName evidence="2">Uncharacterized protein</fullName>
    </submittedName>
</protein>